<evidence type="ECO:0000256" key="12">
    <source>
        <dbReference type="ARBA" id="ARBA00023136"/>
    </source>
</evidence>
<evidence type="ECO:0000256" key="9">
    <source>
        <dbReference type="ARBA" id="ARBA00022840"/>
    </source>
</evidence>
<gene>
    <name evidence="15" type="ORF">CARN7_1732</name>
</gene>
<dbReference type="EC" id="2.7.13.3" evidence="3"/>
<evidence type="ECO:0000313" key="15">
    <source>
        <dbReference type="EMBL" id="CBI10929.1"/>
    </source>
</evidence>
<dbReference type="AlphaFoldDB" id="E6QUK6"/>
<dbReference type="Pfam" id="PF02518">
    <property type="entry name" value="HATPase_c"/>
    <property type="match status" value="1"/>
</dbReference>
<evidence type="ECO:0000256" key="10">
    <source>
        <dbReference type="ARBA" id="ARBA00022989"/>
    </source>
</evidence>
<keyword evidence="7" id="KW-0547">Nucleotide-binding</keyword>
<dbReference type="CDD" id="cd00082">
    <property type="entry name" value="HisKA"/>
    <property type="match status" value="1"/>
</dbReference>
<comment type="subcellular location">
    <subcellularLocation>
        <location evidence="2">Membrane</location>
        <topology evidence="2">Multi-pass membrane protein</topology>
    </subcellularLocation>
</comment>
<evidence type="ECO:0000256" key="2">
    <source>
        <dbReference type="ARBA" id="ARBA00004141"/>
    </source>
</evidence>
<accession>E6QUK6</accession>
<dbReference type="InterPro" id="IPR005467">
    <property type="entry name" value="His_kinase_dom"/>
</dbReference>
<dbReference type="SUPFAM" id="SSF55874">
    <property type="entry name" value="ATPase domain of HSP90 chaperone/DNA topoisomerase II/histidine kinase"/>
    <property type="match status" value="1"/>
</dbReference>
<proteinExistence type="predicted"/>
<dbReference type="InterPro" id="IPR004358">
    <property type="entry name" value="Sig_transdc_His_kin-like_C"/>
</dbReference>
<dbReference type="SMART" id="SM00388">
    <property type="entry name" value="HisKA"/>
    <property type="match status" value="1"/>
</dbReference>
<evidence type="ECO:0000256" key="7">
    <source>
        <dbReference type="ARBA" id="ARBA00022741"/>
    </source>
</evidence>
<comment type="caution">
    <text evidence="15">The sequence shown here is derived from an EMBL/GenBank/DDBJ whole genome shotgun (WGS) entry which is preliminary data.</text>
</comment>
<dbReference type="EMBL" id="CABR01000113">
    <property type="protein sequence ID" value="CBI10929.1"/>
    <property type="molecule type" value="Genomic_DNA"/>
</dbReference>
<keyword evidence="9" id="KW-0067">ATP-binding</keyword>
<dbReference type="InterPro" id="IPR050428">
    <property type="entry name" value="TCS_sensor_his_kinase"/>
</dbReference>
<evidence type="ECO:0000256" key="5">
    <source>
        <dbReference type="ARBA" id="ARBA00022679"/>
    </source>
</evidence>
<evidence type="ECO:0000256" key="13">
    <source>
        <dbReference type="SAM" id="Phobius"/>
    </source>
</evidence>
<organism evidence="15">
    <name type="scientific">mine drainage metagenome</name>
    <dbReference type="NCBI Taxonomy" id="410659"/>
    <lineage>
        <taxon>unclassified sequences</taxon>
        <taxon>metagenomes</taxon>
        <taxon>ecological metagenomes</taxon>
    </lineage>
</organism>
<keyword evidence="12 13" id="KW-0472">Membrane</keyword>
<keyword evidence="5 15" id="KW-0808">Transferase</keyword>
<dbReference type="InterPro" id="IPR003594">
    <property type="entry name" value="HATPase_dom"/>
</dbReference>
<dbReference type="Gene3D" id="3.30.565.10">
    <property type="entry name" value="Histidine kinase-like ATPase, C-terminal domain"/>
    <property type="match status" value="1"/>
</dbReference>
<sequence length="432" mass="48098">MNSIRERLLLWLIVGMLISTGIAGLSIDWLAQDEVNELFDYQIRQIALSLPGHSQLPDLVTEDEDPEEDNIIQVWNAQGKPLFSSYPSHALPRYVMSGLHTVTYQQQSWRLYNTQRHGRYIQVAQSMTVRNDLAATLAVRMLIPFFVLIPLLAGLIWWSVGRSLHPLQTVTAAVAARHADAMQPLDEENLPQEIKPVVIALNQLLVRLNQAMQSQRAFIADAAHELRSPLTALKLQLQLTERASTDEQRSIALIKLNQRLDRSIHLVRQLLTLARSESSLEAIPFTSVDLSVLVQEVVQDLMPLAEAHQTGLQLDVQPHVLVSGQQADLRTLISNLLDNAIRYTPDSGQVRISVTREAGQVVLRVIDQGSGIPAHERGRVFDRFYRREGTEATGSGLGLAIVRNIADAHHAVLALSDNMNGPGLVVTVKFPD</sequence>
<reference evidence="15" key="1">
    <citation type="submission" date="2009-10" db="EMBL/GenBank/DDBJ databases">
        <title>Diversity of trophic interactions inside an arsenic-rich microbial ecosystem.</title>
        <authorList>
            <person name="Bertin P.N."/>
            <person name="Heinrich-Salmeron A."/>
            <person name="Pelletier E."/>
            <person name="Goulhen-Chollet F."/>
            <person name="Arsene-Ploetze F."/>
            <person name="Gallien S."/>
            <person name="Calteau A."/>
            <person name="Vallenet D."/>
            <person name="Casiot C."/>
            <person name="Chane-Woon-Ming B."/>
            <person name="Giloteaux L."/>
            <person name="Barakat M."/>
            <person name="Bonnefoy V."/>
            <person name="Bruneel O."/>
            <person name="Chandler M."/>
            <person name="Cleiss J."/>
            <person name="Duran R."/>
            <person name="Elbaz-Poulichet F."/>
            <person name="Fonknechten N."/>
            <person name="Lauga B."/>
            <person name="Mornico D."/>
            <person name="Ortet P."/>
            <person name="Schaeffer C."/>
            <person name="Siguier P."/>
            <person name="Alexander Thil Smith A."/>
            <person name="Van Dorsselaer A."/>
            <person name="Weissenbach J."/>
            <person name="Medigue C."/>
            <person name="Le Paslier D."/>
        </authorList>
    </citation>
    <scope>NUCLEOTIDE SEQUENCE</scope>
</reference>
<dbReference type="PANTHER" id="PTHR45436">
    <property type="entry name" value="SENSOR HISTIDINE KINASE YKOH"/>
    <property type="match status" value="1"/>
</dbReference>
<keyword evidence="11" id="KW-0902">Two-component regulatory system</keyword>
<evidence type="ECO:0000256" key="8">
    <source>
        <dbReference type="ARBA" id="ARBA00022777"/>
    </source>
</evidence>
<evidence type="ECO:0000256" key="6">
    <source>
        <dbReference type="ARBA" id="ARBA00022692"/>
    </source>
</evidence>
<evidence type="ECO:0000256" key="4">
    <source>
        <dbReference type="ARBA" id="ARBA00022553"/>
    </source>
</evidence>
<comment type="catalytic activity">
    <reaction evidence="1">
        <text>ATP + protein L-histidine = ADP + protein N-phospho-L-histidine.</text>
        <dbReference type="EC" id="2.7.13.3"/>
    </reaction>
</comment>
<dbReference type="InterPro" id="IPR036890">
    <property type="entry name" value="HATPase_C_sf"/>
</dbReference>
<feature type="domain" description="Histidine kinase" evidence="14">
    <location>
        <begin position="221"/>
        <end position="432"/>
    </location>
</feature>
<dbReference type="PANTHER" id="PTHR45436:SF14">
    <property type="entry name" value="SENSOR PROTEIN QSEC"/>
    <property type="match status" value="1"/>
</dbReference>
<dbReference type="InterPro" id="IPR003661">
    <property type="entry name" value="HisK_dim/P_dom"/>
</dbReference>
<evidence type="ECO:0000256" key="11">
    <source>
        <dbReference type="ARBA" id="ARBA00023012"/>
    </source>
</evidence>
<dbReference type="SUPFAM" id="SSF47384">
    <property type="entry name" value="Homodimeric domain of signal transducing histidine kinase"/>
    <property type="match status" value="1"/>
</dbReference>
<feature type="transmembrane region" description="Helical" evidence="13">
    <location>
        <begin position="137"/>
        <end position="158"/>
    </location>
</feature>
<evidence type="ECO:0000259" key="14">
    <source>
        <dbReference type="PROSITE" id="PS50109"/>
    </source>
</evidence>
<evidence type="ECO:0000256" key="3">
    <source>
        <dbReference type="ARBA" id="ARBA00012438"/>
    </source>
</evidence>
<feature type="transmembrane region" description="Helical" evidence="13">
    <location>
        <begin position="9"/>
        <end position="31"/>
    </location>
</feature>
<protein>
    <recommendedName>
        <fullName evidence="3">histidine kinase</fullName>
        <ecNumber evidence="3">2.7.13.3</ecNumber>
    </recommendedName>
</protein>
<dbReference type="CDD" id="cd00075">
    <property type="entry name" value="HATPase"/>
    <property type="match status" value="1"/>
</dbReference>
<name>E6QUK6_9ZZZZ</name>
<keyword evidence="8" id="KW-0418">Kinase</keyword>
<dbReference type="InterPro" id="IPR036097">
    <property type="entry name" value="HisK_dim/P_sf"/>
</dbReference>
<keyword evidence="10 13" id="KW-1133">Transmembrane helix</keyword>
<keyword evidence="6 13" id="KW-0812">Transmembrane</keyword>
<keyword evidence="4" id="KW-0597">Phosphoprotein</keyword>
<dbReference type="GO" id="GO:0000155">
    <property type="term" value="F:phosphorelay sensor kinase activity"/>
    <property type="evidence" value="ECO:0007669"/>
    <property type="project" value="InterPro"/>
</dbReference>
<evidence type="ECO:0000256" key="1">
    <source>
        <dbReference type="ARBA" id="ARBA00000085"/>
    </source>
</evidence>
<dbReference type="Pfam" id="PF00512">
    <property type="entry name" value="HisKA"/>
    <property type="match status" value="1"/>
</dbReference>
<dbReference type="PRINTS" id="PR00344">
    <property type="entry name" value="BCTRLSENSOR"/>
</dbReference>
<dbReference type="GO" id="GO:0005886">
    <property type="term" value="C:plasma membrane"/>
    <property type="evidence" value="ECO:0007669"/>
    <property type="project" value="TreeGrafter"/>
</dbReference>
<dbReference type="PROSITE" id="PS50109">
    <property type="entry name" value="HIS_KIN"/>
    <property type="match status" value="1"/>
</dbReference>
<dbReference type="Gene3D" id="1.10.287.130">
    <property type="match status" value="1"/>
</dbReference>
<dbReference type="SMART" id="SM00387">
    <property type="entry name" value="HATPase_c"/>
    <property type="match status" value="1"/>
</dbReference>
<dbReference type="GO" id="GO:0005524">
    <property type="term" value="F:ATP binding"/>
    <property type="evidence" value="ECO:0007669"/>
    <property type="project" value="UniProtKB-KW"/>
</dbReference>